<feature type="domain" description="Amidohydrolase-related" evidence="1">
    <location>
        <begin position="52"/>
        <end position="428"/>
    </location>
</feature>
<sequence length="445" mass="47655">MKADINIVGARVHLAGGLVDAGISIGDGRIVKIGKAPSLPEADEVVDARGLIALPGMIGAHVHLRASRLSYKEDFRSGTSAAAAGGFTTIVDMPNSDPKTDSWSNLMGRRREAGGESLVNVGFYALFSEDEEDLGRLASGPIMGFKIYLPDPWSGIDFDDDANLAWALGFAGARGRTVLFHAEDRPTIEENRRRLLEEGAESPEAWLSLHPPEAEIRAVERVLEVAGRMARRPPIHFCHVSTLEAVGMIQRARGSMDVTCEVTPHNMFLDESQVGRLGGAAIMAPPLRSRDTGEGLWRGLRSGLIDFVADDHAPHALGEKAAPSLWGISPGIPGLETTLSLLLDRANRGECSLGDVVRWLSTRPAGFLGLEGRGRLEEGCDGDVVLVDMGRRWVVDPTGFKSKARYTPFEGFELVGRPVKTFVGGVLVADEGEIVAEPGTGGLLG</sequence>
<dbReference type="InterPro" id="IPR050138">
    <property type="entry name" value="DHOase/Allantoinase_Hydrolase"/>
</dbReference>
<dbReference type="EMBL" id="LFWZ01000022">
    <property type="protein sequence ID" value="KON30753.1"/>
    <property type="molecule type" value="Genomic_DNA"/>
</dbReference>
<proteinExistence type="predicted"/>
<evidence type="ECO:0000313" key="3">
    <source>
        <dbReference type="Proteomes" id="UP000037210"/>
    </source>
</evidence>
<name>A0A0M0BQA0_9ARCH</name>
<accession>A0A0M0BQA0</accession>
<reference evidence="2 3" key="1">
    <citation type="submission" date="2015-06" db="EMBL/GenBank/DDBJ databases">
        <title>New insights into the roles of widespread benthic archaea in carbon and nitrogen cycling.</title>
        <authorList>
            <person name="Lazar C.S."/>
            <person name="Baker B.J."/>
            <person name="Seitz K.W."/>
            <person name="Hyde A.S."/>
            <person name="Dick G.J."/>
            <person name="Hinrichs K.-U."/>
            <person name="Teske A.P."/>
        </authorList>
    </citation>
    <scope>NUCLEOTIDE SEQUENCE [LARGE SCALE GENOMIC DNA]</scope>
    <source>
        <strain evidence="2">DG-45</strain>
    </source>
</reference>
<dbReference type="Gene3D" id="2.30.40.10">
    <property type="entry name" value="Urease, subunit C, domain 1"/>
    <property type="match status" value="1"/>
</dbReference>
<dbReference type="InterPro" id="IPR011059">
    <property type="entry name" value="Metal-dep_hydrolase_composite"/>
</dbReference>
<dbReference type="PATRIC" id="fig|1685127.3.peg.871"/>
<evidence type="ECO:0000259" key="1">
    <source>
        <dbReference type="Pfam" id="PF01979"/>
    </source>
</evidence>
<protein>
    <recommendedName>
        <fullName evidence="1">Amidohydrolase-related domain-containing protein</fullName>
    </recommendedName>
</protein>
<dbReference type="InterPro" id="IPR032466">
    <property type="entry name" value="Metal_Hydrolase"/>
</dbReference>
<dbReference type="Pfam" id="PF01979">
    <property type="entry name" value="Amidohydro_1"/>
    <property type="match status" value="1"/>
</dbReference>
<evidence type="ECO:0000313" key="2">
    <source>
        <dbReference type="EMBL" id="KON30753.1"/>
    </source>
</evidence>
<dbReference type="GO" id="GO:0004038">
    <property type="term" value="F:allantoinase activity"/>
    <property type="evidence" value="ECO:0007669"/>
    <property type="project" value="TreeGrafter"/>
</dbReference>
<comment type="caution">
    <text evidence="2">The sequence shown here is derived from an EMBL/GenBank/DDBJ whole genome shotgun (WGS) entry which is preliminary data.</text>
</comment>
<dbReference type="InterPro" id="IPR006680">
    <property type="entry name" value="Amidohydro-rel"/>
</dbReference>
<dbReference type="SUPFAM" id="SSF51556">
    <property type="entry name" value="Metallo-dependent hydrolases"/>
    <property type="match status" value="1"/>
</dbReference>
<gene>
    <name evidence="2" type="ORF">AC482_03080</name>
</gene>
<dbReference type="GO" id="GO:0006145">
    <property type="term" value="P:purine nucleobase catabolic process"/>
    <property type="evidence" value="ECO:0007669"/>
    <property type="project" value="TreeGrafter"/>
</dbReference>
<dbReference type="GO" id="GO:0005737">
    <property type="term" value="C:cytoplasm"/>
    <property type="evidence" value="ECO:0007669"/>
    <property type="project" value="TreeGrafter"/>
</dbReference>
<dbReference type="SUPFAM" id="SSF51338">
    <property type="entry name" value="Composite domain of metallo-dependent hydrolases"/>
    <property type="match status" value="1"/>
</dbReference>
<dbReference type="PANTHER" id="PTHR43668">
    <property type="entry name" value="ALLANTOINASE"/>
    <property type="match status" value="1"/>
</dbReference>
<dbReference type="Gene3D" id="3.20.20.140">
    <property type="entry name" value="Metal-dependent hydrolases"/>
    <property type="match status" value="1"/>
</dbReference>
<dbReference type="PANTHER" id="PTHR43668:SF2">
    <property type="entry name" value="ALLANTOINASE"/>
    <property type="match status" value="1"/>
</dbReference>
<organism evidence="2 3">
    <name type="scientific">miscellaneous Crenarchaeota group-15 archaeon DG-45</name>
    <dbReference type="NCBI Taxonomy" id="1685127"/>
    <lineage>
        <taxon>Archaea</taxon>
        <taxon>Candidatus Bathyarchaeota</taxon>
        <taxon>MCG-15</taxon>
    </lineage>
</organism>
<dbReference type="NCBIfam" id="TIGR00857">
    <property type="entry name" value="pyrC_multi"/>
    <property type="match status" value="1"/>
</dbReference>
<dbReference type="Proteomes" id="UP000037210">
    <property type="component" value="Unassembled WGS sequence"/>
</dbReference>
<dbReference type="AlphaFoldDB" id="A0A0M0BQA0"/>